<keyword evidence="3" id="KW-1185">Reference proteome</keyword>
<keyword evidence="1" id="KW-0175">Coiled coil</keyword>
<proteinExistence type="predicted"/>
<comment type="caution">
    <text evidence="2">The sequence shown here is derived from an EMBL/GenBank/DDBJ whole genome shotgun (WGS) entry which is preliminary data.</text>
</comment>
<accession>A0A4Y2UDB2</accession>
<name>A0A4Y2UDB2_ARAVE</name>
<dbReference type="OrthoDB" id="10051775at2759"/>
<dbReference type="Gene3D" id="1.10.4020.10">
    <property type="entry name" value="DNA breaking-rejoining enzymes"/>
    <property type="match status" value="1"/>
</dbReference>
<organism evidence="2 3">
    <name type="scientific">Araneus ventricosus</name>
    <name type="common">Orbweaver spider</name>
    <name type="synonym">Epeira ventricosa</name>
    <dbReference type="NCBI Taxonomy" id="182803"/>
    <lineage>
        <taxon>Eukaryota</taxon>
        <taxon>Metazoa</taxon>
        <taxon>Ecdysozoa</taxon>
        <taxon>Arthropoda</taxon>
        <taxon>Chelicerata</taxon>
        <taxon>Arachnida</taxon>
        <taxon>Araneae</taxon>
        <taxon>Araneomorphae</taxon>
        <taxon>Entelegynae</taxon>
        <taxon>Araneoidea</taxon>
        <taxon>Araneidae</taxon>
        <taxon>Araneus</taxon>
    </lineage>
</organism>
<dbReference type="InterPro" id="IPR038269">
    <property type="entry name" value="SCAN_sf"/>
</dbReference>
<dbReference type="AlphaFoldDB" id="A0A4Y2UDB2"/>
<dbReference type="SUPFAM" id="SSF47353">
    <property type="entry name" value="Retrovirus capsid dimerization domain-like"/>
    <property type="match status" value="1"/>
</dbReference>
<dbReference type="Proteomes" id="UP000499080">
    <property type="component" value="Unassembled WGS sequence"/>
</dbReference>
<protein>
    <recommendedName>
        <fullName evidence="4">CCHC-type domain-containing protein</fullName>
    </recommendedName>
</protein>
<dbReference type="EMBL" id="BGPR01035811">
    <property type="protein sequence ID" value="GBO10808.1"/>
    <property type="molecule type" value="Genomic_DNA"/>
</dbReference>
<evidence type="ECO:0000313" key="3">
    <source>
        <dbReference type="Proteomes" id="UP000499080"/>
    </source>
</evidence>
<evidence type="ECO:0000256" key="1">
    <source>
        <dbReference type="SAM" id="Coils"/>
    </source>
</evidence>
<feature type="coiled-coil region" evidence="1">
    <location>
        <begin position="69"/>
        <end position="103"/>
    </location>
</feature>
<sequence length="376" mass="44169">MSFLKRARKEDLISLATDLGEKPAPTFSKIDLVSLIQGNKHYNEDDAKLMLETVVTEREERFKLEAERKETLKIEAERKETLKMAAEQERLKLAAEQERLKMEFELEKLRMTSDGSKNPKHEKPSCYELTKTVPSFDSGNGDITLFLSLFERQAKRAQIDTKDWVSGLLMLMPSDIVQLIAGESDENFDNYNYIKSVLLKRFKLSPEEFRRKFLHHQKNSEKSWREFTFEISNYFQEWIEGLKIDSFEKLKNLIITDQIKRRAPFEAKDHFLDEWTKLVSPSELADKLDEYELVRSDRKCETKRKQQFNPIEKHTESNQRTVRHKPFTGTWNARNMGYPSRNGESKQMHKFSCYSCGLEGHTSRVFALPRPHKGVN</sequence>
<evidence type="ECO:0008006" key="4">
    <source>
        <dbReference type="Google" id="ProtNLM"/>
    </source>
</evidence>
<dbReference type="PANTHER" id="PTHR46888">
    <property type="entry name" value="ZINC KNUCKLE DOMAINCONTAINING PROTEIN-RELATED"/>
    <property type="match status" value="1"/>
</dbReference>
<gene>
    <name evidence="2" type="ORF">AVEN_273045_1</name>
</gene>
<dbReference type="PANTHER" id="PTHR46888:SF1">
    <property type="entry name" value="RIBONUCLEASE H"/>
    <property type="match status" value="1"/>
</dbReference>
<evidence type="ECO:0000313" key="2">
    <source>
        <dbReference type="EMBL" id="GBO10808.1"/>
    </source>
</evidence>
<reference evidence="2 3" key="1">
    <citation type="journal article" date="2019" name="Sci. Rep.">
        <title>Orb-weaving spider Araneus ventricosus genome elucidates the spidroin gene catalogue.</title>
        <authorList>
            <person name="Kono N."/>
            <person name="Nakamura H."/>
            <person name="Ohtoshi R."/>
            <person name="Moran D.A.P."/>
            <person name="Shinohara A."/>
            <person name="Yoshida Y."/>
            <person name="Fujiwara M."/>
            <person name="Mori M."/>
            <person name="Tomita M."/>
            <person name="Arakawa K."/>
        </authorList>
    </citation>
    <scope>NUCLEOTIDE SEQUENCE [LARGE SCALE GENOMIC DNA]</scope>
</reference>